<protein>
    <submittedName>
        <fullName evidence="1">RNA methyltransferase, trmH family, group 1</fullName>
    </submittedName>
</protein>
<keyword evidence="1" id="KW-0489">Methyltransferase</keyword>
<dbReference type="EMBL" id="AP017424">
    <property type="protein sequence ID" value="BAU87562.1"/>
    <property type="molecule type" value="Genomic_DNA"/>
</dbReference>
<accession>A0A169PF21</accession>
<name>A0A169PF21_STRLU</name>
<keyword evidence="1" id="KW-0808">Transferase</keyword>
<reference evidence="1 2" key="1">
    <citation type="journal article" date="2016" name="Genome Announc.">
        <title>Complete Genome Sequence of Thiostrepton-Producing Streptomyces laurentii ATCC 31255.</title>
        <authorList>
            <person name="Doi K."/>
            <person name="Fujino Y."/>
            <person name="Nagayoshi Y."/>
            <person name="Ohshima T."/>
            <person name="Ogata S."/>
        </authorList>
    </citation>
    <scope>NUCLEOTIDE SEQUENCE [LARGE SCALE GENOMIC DNA]</scope>
    <source>
        <strain evidence="1 2">ATCC 31255</strain>
    </source>
</reference>
<dbReference type="KEGG" id="slau:SLA_6696"/>
<evidence type="ECO:0000313" key="2">
    <source>
        <dbReference type="Proteomes" id="UP000217676"/>
    </source>
</evidence>
<keyword evidence="2" id="KW-1185">Reference proteome</keyword>
<gene>
    <name evidence="1" type="ORF">SLA_6696</name>
</gene>
<dbReference type="GO" id="GO:0008168">
    <property type="term" value="F:methyltransferase activity"/>
    <property type="evidence" value="ECO:0007669"/>
    <property type="project" value="UniProtKB-KW"/>
</dbReference>
<evidence type="ECO:0000313" key="1">
    <source>
        <dbReference type="EMBL" id="BAU87562.1"/>
    </source>
</evidence>
<dbReference type="Proteomes" id="UP000217676">
    <property type="component" value="Chromosome"/>
</dbReference>
<organism evidence="1 2">
    <name type="scientific">Streptomyces laurentii</name>
    <dbReference type="NCBI Taxonomy" id="39478"/>
    <lineage>
        <taxon>Bacteria</taxon>
        <taxon>Bacillati</taxon>
        <taxon>Actinomycetota</taxon>
        <taxon>Actinomycetes</taxon>
        <taxon>Kitasatosporales</taxon>
        <taxon>Streptomycetaceae</taxon>
        <taxon>Streptomyces</taxon>
    </lineage>
</organism>
<dbReference type="GO" id="GO:0032259">
    <property type="term" value="P:methylation"/>
    <property type="evidence" value="ECO:0007669"/>
    <property type="project" value="UniProtKB-KW"/>
</dbReference>
<dbReference type="RefSeq" id="WP_359873175.1">
    <property type="nucleotide sequence ID" value="NZ_JBEYHT010000004.1"/>
</dbReference>
<dbReference type="AlphaFoldDB" id="A0A169PF21"/>
<proteinExistence type="predicted"/>
<sequence>MTYYGDWEKQQAYEEGRRDERRRIKGAIDGDDGDGCCGLIVLAVIIYFIAKACSG</sequence>